<feature type="domain" description="TonB C-terminal" evidence="12">
    <location>
        <begin position="143"/>
        <end position="242"/>
    </location>
</feature>
<evidence type="ECO:0000313" key="13">
    <source>
        <dbReference type="EMBL" id="ERJ20812.1"/>
    </source>
</evidence>
<evidence type="ECO:0000256" key="1">
    <source>
        <dbReference type="ARBA" id="ARBA00004383"/>
    </source>
</evidence>
<keyword evidence="11" id="KW-0732">Signal</keyword>
<comment type="subcellular location">
    <subcellularLocation>
        <location evidence="1">Cell inner membrane</location>
        <topology evidence="1">Single-pass membrane protein</topology>
        <orientation evidence="1">Periplasmic side</orientation>
    </subcellularLocation>
</comment>
<feature type="chain" id="PRO_5004626922" evidence="11">
    <location>
        <begin position="21"/>
        <end position="245"/>
    </location>
</feature>
<dbReference type="eggNOG" id="COG0810">
    <property type="taxonomic scope" value="Bacteria"/>
</dbReference>
<organism evidence="13 14">
    <name type="scientific">Salinisphaera shabanensis E1L3A</name>
    <dbReference type="NCBI Taxonomy" id="1033802"/>
    <lineage>
        <taxon>Bacteria</taxon>
        <taxon>Pseudomonadati</taxon>
        <taxon>Pseudomonadota</taxon>
        <taxon>Gammaproteobacteria</taxon>
        <taxon>Salinisphaerales</taxon>
        <taxon>Salinisphaeraceae</taxon>
        <taxon>Salinisphaera</taxon>
    </lineage>
</organism>
<feature type="compositionally biased region" description="Low complexity" evidence="10">
    <location>
        <begin position="49"/>
        <end position="60"/>
    </location>
</feature>
<dbReference type="NCBIfam" id="TIGR01352">
    <property type="entry name" value="tonB_Cterm"/>
    <property type="match status" value="1"/>
</dbReference>
<evidence type="ECO:0000256" key="5">
    <source>
        <dbReference type="ARBA" id="ARBA00022519"/>
    </source>
</evidence>
<evidence type="ECO:0000256" key="11">
    <source>
        <dbReference type="SAM" id="SignalP"/>
    </source>
</evidence>
<dbReference type="InterPro" id="IPR051045">
    <property type="entry name" value="TonB-dependent_transducer"/>
</dbReference>
<dbReference type="PANTHER" id="PTHR33446">
    <property type="entry name" value="PROTEIN TONB-RELATED"/>
    <property type="match status" value="1"/>
</dbReference>
<gene>
    <name evidence="13" type="primary">tonB</name>
    <name evidence="13" type="ORF">SSPSH_000154</name>
</gene>
<comment type="similarity">
    <text evidence="2">Belongs to the TonB family.</text>
</comment>
<protein>
    <submittedName>
        <fullName evidence="13">TonB protein</fullName>
    </submittedName>
</protein>
<keyword evidence="8" id="KW-1133">Transmembrane helix</keyword>
<accession>U2ES44</accession>
<evidence type="ECO:0000256" key="3">
    <source>
        <dbReference type="ARBA" id="ARBA00022448"/>
    </source>
</evidence>
<feature type="region of interest" description="Disordered" evidence="10">
    <location>
        <begin position="49"/>
        <end position="91"/>
    </location>
</feature>
<dbReference type="AlphaFoldDB" id="U2ES44"/>
<dbReference type="STRING" id="1033802.SSPSH_000154"/>
<keyword evidence="4" id="KW-1003">Cell membrane</keyword>
<reference evidence="13 14" key="1">
    <citation type="journal article" date="2011" name="J. Bacteriol.">
        <title>Genome sequence of Salinisphaera shabanensis, a gammaproteobacterium from the harsh, variable environment of the brine-seawater interface of the Shaban Deep in the Red Sea.</title>
        <authorList>
            <person name="Antunes A."/>
            <person name="Alam I."/>
            <person name="Bajic V.B."/>
            <person name="Stingl U."/>
        </authorList>
    </citation>
    <scope>NUCLEOTIDE SEQUENCE [LARGE SCALE GENOMIC DNA]</scope>
    <source>
        <strain evidence="13 14">E1L3A</strain>
    </source>
</reference>
<keyword evidence="3" id="KW-0813">Transport</keyword>
<dbReference type="Pfam" id="PF13103">
    <property type="entry name" value="TonB_2"/>
    <property type="match status" value="1"/>
</dbReference>
<dbReference type="GO" id="GO:0031992">
    <property type="term" value="F:energy transducer activity"/>
    <property type="evidence" value="ECO:0007669"/>
    <property type="project" value="TreeGrafter"/>
</dbReference>
<keyword evidence="7" id="KW-0653">Protein transport</keyword>
<evidence type="ECO:0000256" key="4">
    <source>
        <dbReference type="ARBA" id="ARBA00022475"/>
    </source>
</evidence>
<proteinExistence type="inferred from homology"/>
<dbReference type="SUPFAM" id="SSF74653">
    <property type="entry name" value="TolA/TonB C-terminal domain"/>
    <property type="match status" value="1"/>
</dbReference>
<evidence type="ECO:0000256" key="9">
    <source>
        <dbReference type="ARBA" id="ARBA00023136"/>
    </source>
</evidence>
<dbReference type="Gene3D" id="3.30.1150.10">
    <property type="match status" value="1"/>
</dbReference>
<comment type="caution">
    <text evidence="13">The sequence shown here is derived from an EMBL/GenBank/DDBJ whole genome shotgun (WGS) entry which is preliminary data.</text>
</comment>
<name>U2ES44_9GAMM</name>
<evidence type="ECO:0000256" key="8">
    <source>
        <dbReference type="ARBA" id="ARBA00022989"/>
    </source>
</evidence>
<dbReference type="RefSeq" id="WP_006913271.1">
    <property type="nucleotide sequence ID" value="NZ_AFNV02000001.1"/>
</dbReference>
<dbReference type="InterPro" id="IPR037682">
    <property type="entry name" value="TonB_C"/>
</dbReference>
<evidence type="ECO:0000259" key="12">
    <source>
        <dbReference type="PROSITE" id="PS52015"/>
    </source>
</evidence>
<keyword evidence="9" id="KW-0472">Membrane</keyword>
<evidence type="ECO:0000256" key="6">
    <source>
        <dbReference type="ARBA" id="ARBA00022692"/>
    </source>
</evidence>
<evidence type="ECO:0000313" key="14">
    <source>
        <dbReference type="Proteomes" id="UP000006242"/>
    </source>
</evidence>
<dbReference type="InterPro" id="IPR006260">
    <property type="entry name" value="TonB/TolA_C"/>
</dbReference>
<keyword evidence="6" id="KW-0812">Transmembrane</keyword>
<sequence>MSSVRARFCFCLAIALILHAALLGWSNESSQSEDGRLLAATRTVADAAEAAPETAIRATRNQQGDDRSSQHALAASPPVEPRPDARLQPDGARTITRFVMVAEPVIEQRDEAPDTPSPPVEVIREPQPAQISAAAQDARAEYLAAWQERIETRGSRRYPRALLDAEHPRRLTMAVRVRAGGTLLAVRVLRSSGNDALDNAALAIVRGAAPYPPFDEPLIALTDELSFAYDWLFEPGGSGQISRND</sequence>
<feature type="signal peptide" evidence="11">
    <location>
        <begin position="1"/>
        <end position="20"/>
    </location>
</feature>
<evidence type="ECO:0000256" key="7">
    <source>
        <dbReference type="ARBA" id="ARBA00022927"/>
    </source>
</evidence>
<dbReference type="GO" id="GO:0098797">
    <property type="term" value="C:plasma membrane protein complex"/>
    <property type="evidence" value="ECO:0007669"/>
    <property type="project" value="TreeGrafter"/>
</dbReference>
<keyword evidence="5" id="KW-0997">Cell inner membrane</keyword>
<dbReference type="GO" id="GO:0015031">
    <property type="term" value="P:protein transport"/>
    <property type="evidence" value="ECO:0007669"/>
    <property type="project" value="UniProtKB-KW"/>
</dbReference>
<dbReference type="EMBL" id="AFNV02000001">
    <property type="protein sequence ID" value="ERJ20812.1"/>
    <property type="molecule type" value="Genomic_DNA"/>
</dbReference>
<dbReference type="Proteomes" id="UP000006242">
    <property type="component" value="Unassembled WGS sequence"/>
</dbReference>
<evidence type="ECO:0000256" key="10">
    <source>
        <dbReference type="SAM" id="MobiDB-lite"/>
    </source>
</evidence>
<evidence type="ECO:0000256" key="2">
    <source>
        <dbReference type="ARBA" id="ARBA00006555"/>
    </source>
</evidence>
<dbReference type="GO" id="GO:0055085">
    <property type="term" value="P:transmembrane transport"/>
    <property type="evidence" value="ECO:0007669"/>
    <property type="project" value="InterPro"/>
</dbReference>
<dbReference type="PROSITE" id="PS52015">
    <property type="entry name" value="TONB_CTD"/>
    <property type="match status" value="1"/>
</dbReference>
<keyword evidence="14" id="KW-1185">Reference proteome</keyword>
<dbReference type="OrthoDB" id="9803361at2"/>
<dbReference type="PANTHER" id="PTHR33446:SF11">
    <property type="entry name" value="TONB3"/>
    <property type="match status" value="1"/>
</dbReference>
<reference evidence="13 14" key="2">
    <citation type="journal article" date="2013" name="PLoS ONE">
        <title>INDIGO - INtegrated Data Warehouse of MIcrobial GenOmes with Examples from the Red Sea Extremophiles.</title>
        <authorList>
            <person name="Alam I."/>
            <person name="Antunes A."/>
            <person name="Kamau A.A."/>
            <person name="Ba Alawi W."/>
            <person name="Kalkatawi M."/>
            <person name="Stingl U."/>
            <person name="Bajic V.B."/>
        </authorList>
    </citation>
    <scope>NUCLEOTIDE SEQUENCE [LARGE SCALE GENOMIC DNA]</scope>
    <source>
        <strain evidence="13 14">E1L3A</strain>
    </source>
</reference>